<keyword evidence="2" id="KW-1185">Reference proteome</keyword>
<accession>A0A3E0G4H0</accession>
<dbReference type="Proteomes" id="UP000256269">
    <property type="component" value="Unassembled WGS sequence"/>
</dbReference>
<comment type="caution">
    <text evidence="1">The sequence shown here is derived from an EMBL/GenBank/DDBJ whole genome shotgun (WGS) entry which is preliminary data.</text>
</comment>
<evidence type="ECO:0000313" key="2">
    <source>
        <dbReference type="Proteomes" id="UP000256269"/>
    </source>
</evidence>
<reference evidence="1 2" key="1">
    <citation type="submission" date="2018-08" db="EMBL/GenBank/DDBJ databases">
        <title>Genomic Encyclopedia of Archaeal and Bacterial Type Strains, Phase II (KMG-II): from individual species to whole genera.</title>
        <authorList>
            <person name="Goeker M."/>
        </authorList>
    </citation>
    <scope>NUCLEOTIDE SEQUENCE [LARGE SCALE GENOMIC DNA]</scope>
    <source>
        <strain evidence="1 2">DSM 45791</strain>
    </source>
</reference>
<dbReference type="EMBL" id="QUNO01000045">
    <property type="protein sequence ID" value="REH17468.1"/>
    <property type="molecule type" value="Genomic_DNA"/>
</dbReference>
<dbReference type="RefSeq" id="WP_116182427.1">
    <property type="nucleotide sequence ID" value="NZ_CP144375.1"/>
</dbReference>
<sequence>MSIRQYWGEGDEAWIMPVLSELTDAGTVQATGNWPDLKADVEHRLGHGGTALVKPLDDAVSAGADYRTLIDELTAEFRQSLVAQLPPAEELADLLVYTVGAQVGALFQQHPELGLIGDDELVAWVTEDIQSVLDGVTASGWGLNQ</sequence>
<proteinExistence type="predicted"/>
<name>A0A3E0G4H0_9PSEU</name>
<dbReference type="AlphaFoldDB" id="A0A3E0G4H0"/>
<protein>
    <submittedName>
        <fullName evidence="1">Uncharacterized protein</fullName>
    </submittedName>
</protein>
<organism evidence="1 2">
    <name type="scientific">Kutzneria buriramensis</name>
    <dbReference type="NCBI Taxonomy" id="1045776"/>
    <lineage>
        <taxon>Bacteria</taxon>
        <taxon>Bacillati</taxon>
        <taxon>Actinomycetota</taxon>
        <taxon>Actinomycetes</taxon>
        <taxon>Pseudonocardiales</taxon>
        <taxon>Pseudonocardiaceae</taxon>
        <taxon>Kutzneria</taxon>
    </lineage>
</organism>
<evidence type="ECO:0000313" key="1">
    <source>
        <dbReference type="EMBL" id="REH17468.1"/>
    </source>
</evidence>
<gene>
    <name evidence="1" type="ORF">BCF44_14511</name>
</gene>